<gene>
    <name evidence="2" type="ORF">DICPUDRAFT_19420</name>
</gene>
<name>F0ZAR0_DICPU</name>
<dbReference type="GeneID" id="10506255"/>
<protein>
    <recommendedName>
        <fullName evidence="4">FNIP repeat-containing protein</fullName>
    </recommendedName>
</protein>
<dbReference type="EMBL" id="GL870966">
    <property type="protein sequence ID" value="EGC38965.1"/>
    <property type="molecule type" value="Genomic_DNA"/>
</dbReference>
<reference evidence="3" key="1">
    <citation type="journal article" date="2011" name="Genome Biol.">
        <title>Comparative genomics of the social amoebae Dictyostelium discoideum and Dictyostelium purpureum.</title>
        <authorList>
            <consortium name="US DOE Joint Genome Institute (JGI-PGF)"/>
            <person name="Sucgang R."/>
            <person name="Kuo A."/>
            <person name="Tian X."/>
            <person name="Salerno W."/>
            <person name="Parikh A."/>
            <person name="Feasley C.L."/>
            <person name="Dalin E."/>
            <person name="Tu H."/>
            <person name="Huang E."/>
            <person name="Barry K."/>
            <person name="Lindquist E."/>
            <person name="Shapiro H."/>
            <person name="Bruce D."/>
            <person name="Schmutz J."/>
            <person name="Salamov A."/>
            <person name="Fey P."/>
            <person name="Gaudet P."/>
            <person name="Anjard C."/>
            <person name="Babu M.M."/>
            <person name="Basu S."/>
            <person name="Bushmanova Y."/>
            <person name="van der Wel H."/>
            <person name="Katoh-Kurasawa M."/>
            <person name="Dinh C."/>
            <person name="Coutinho P.M."/>
            <person name="Saito T."/>
            <person name="Elias M."/>
            <person name="Schaap P."/>
            <person name="Kay R.R."/>
            <person name="Henrissat B."/>
            <person name="Eichinger L."/>
            <person name="Rivero F."/>
            <person name="Putnam N.H."/>
            <person name="West C.M."/>
            <person name="Loomis W.F."/>
            <person name="Chisholm R.L."/>
            <person name="Shaulsky G."/>
            <person name="Strassmann J.E."/>
            <person name="Queller D.C."/>
            <person name="Kuspa A."/>
            <person name="Grigoriev I.V."/>
        </authorList>
    </citation>
    <scope>NUCLEOTIDE SEQUENCE [LARGE SCALE GENOMIC DNA]</scope>
    <source>
        <strain evidence="3">QSDP1</strain>
    </source>
</reference>
<evidence type="ECO:0000313" key="2">
    <source>
        <dbReference type="EMBL" id="EGC38965.1"/>
    </source>
</evidence>
<evidence type="ECO:0000256" key="1">
    <source>
        <dbReference type="ARBA" id="ARBA00022737"/>
    </source>
</evidence>
<dbReference type="PANTHER" id="PTHR32134:SF169">
    <property type="entry name" value="FNIP REPEAT-CONTAINING PROTEIN-RELATED"/>
    <property type="match status" value="1"/>
</dbReference>
<proteinExistence type="predicted"/>
<keyword evidence="1" id="KW-0677">Repeat</keyword>
<evidence type="ECO:0008006" key="4">
    <source>
        <dbReference type="Google" id="ProtNLM"/>
    </source>
</evidence>
<dbReference type="InterPro" id="IPR008615">
    <property type="entry name" value="FNIP"/>
</dbReference>
<evidence type="ECO:0000313" key="3">
    <source>
        <dbReference type="Proteomes" id="UP000001064"/>
    </source>
</evidence>
<feature type="non-terminal residue" evidence="2">
    <location>
        <position position="1"/>
    </location>
</feature>
<dbReference type="AlphaFoldDB" id="F0ZAR0"/>
<dbReference type="Proteomes" id="UP000001064">
    <property type="component" value="Unassembled WGS sequence"/>
</dbReference>
<sequence>DSVKELHLDSNQHIVEGSIPSNLEMLVITSAFKREIPINSLPNSIKKIFFCGQYNENIRKGSFPNGLKSLSLMTNRNTPFKLEIGSLPDSLESIEFSYGFSQSLIVGVLPLNSLTYLDFGNDFNTPIDIAGVLPSSLKVLKLGQSFNQPILPNIIPFGVERIEMAFFFVETLIEGSIPKSVKYLCFENGFNDFPNHFIPSTIQYLDLGFKFNKILKREHFSRDLSSISGNPNLKVLIFGDSFNIKINRDFYLPPSIISIKFGSSYNQLFDESIEQFPSSLLKIELGVGFNQPLNHLS</sequence>
<dbReference type="RefSeq" id="XP_003284530.1">
    <property type="nucleotide sequence ID" value="XM_003284482.1"/>
</dbReference>
<feature type="non-terminal residue" evidence="2">
    <location>
        <position position="297"/>
    </location>
</feature>
<organism evidence="2 3">
    <name type="scientific">Dictyostelium purpureum</name>
    <name type="common">Slime mold</name>
    <dbReference type="NCBI Taxonomy" id="5786"/>
    <lineage>
        <taxon>Eukaryota</taxon>
        <taxon>Amoebozoa</taxon>
        <taxon>Evosea</taxon>
        <taxon>Eumycetozoa</taxon>
        <taxon>Dictyostelia</taxon>
        <taxon>Dictyosteliales</taxon>
        <taxon>Dictyosteliaceae</taxon>
        <taxon>Dictyostelium</taxon>
    </lineage>
</organism>
<keyword evidence="3" id="KW-1185">Reference proteome</keyword>
<dbReference type="VEuPathDB" id="AmoebaDB:DICPUDRAFT_19420"/>
<dbReference type="Pfam" id="PF05725">
    <property type="entry name" value="FNIP"/>
    <property type="match status" value="5"/>
</dbReference>
<dbReference type="KEGG" id="dpp:DICPUDRAFT_19420"/>
<dbReference type="PANTHER" id="PTHR32134">
    <property type="entry name" value="FNIP REPEAT-CONTAINING PROTEIN"/>
    <property type="match status" value="1"/>
</dbReference>
<dbReference type="InParanoid" id="F0ZAR0"/>
<dbReference type="InterPro" id="IPR051251">
    <property type="entry name" value="STK_FNIP-Repeat"/>
</dbReference>
<dbReference type="SUPFAM" id="SSF52058">
    <property type="entry name" value="L domain-like"/>
    <property type="match status" value="1"/>
</dbReference>
<accession>F0ZAR0</accession>